<dbReference type="InterPro" id="IPR013078">
    <property type="entry name" value="His_Pase_superF_clade-1"/>
</dbReference>
<name>A0A381R6R0_9ZZZZ</name>
<evidence type="ECO:0008006" key="2">
    <source>
        <dbReference type="Google" id="ProtNLM"/>
    </source>
</evidence>
<proteinExistence type="predicted"/>
<evidence type="ECO:0000313" key="1">
    <source>
        <dbReference type="EMBL" id="SUZ87426.1"/>
    </source>
</evidence>
<dbReference type="SMART" id="SM00855">
    <property type="entry name" value="PGAM"/>
    <property type="match status" value="1"/>
</dbReference>
<protein>
    <recommendedName>
        <fullName evidence="2">Histidine phosphatase family protein</fullName>
    </recommendedName>
</protein>
<dbReference type="AlphaFoldDB" id="A0A381R6R0"/>
<sequence>MIFVLRCVSVVCLVVVAMPSTASAQEAIFVVRHAERVDGSPDAALSVEGEARAEILARHLRDVGIDAIYSTTYQRTLGTAAPLAEVLGLEIQTGPTHDISTMMNSDPAVSRYVESLAAQLDVQHGADHVLVVGHSNTVPALLTALGHPEAVSIGSDEYDNLFIVVPREQGPPTVIRFRF</sequence>
<dbReference type="InterPro" id="IPR029033">
    <property type="entry name" value="His_PPase_superfam"/>
</dbReference>
<dbReference type="SUPFAM" id="SSF53254">
    <property type="entry name" value="Phosphoglycerate mutase-like"/>
    <property type="match status" value="1"/>
</dbReference>
<dbReference type="InterPro" id="IPR051710">
    <property type="entry name" value="Phosphatase_SH3-domain"/>
</dbReference>
<dbReference type="PANTHER" id="PTHR16469">
    <property type="entry name" value="UBIQUITIN-ASSOCIATED AND SH3 DOMAIN-CONTAINING BA-RELATED"/>
    <property type="match status" value="1"/>
</dbReference>
<accession>A0A381R6R0</accession>
<dbReference type="CDD" id="cd07067">
    <property type="entry name" value="HP_PGM_like"/>
    <property type="match status" value="1"/>
</dbReference>
<organism evidence="1">
    <name type="scientific">marine metagenome</name>
    <dbReference type="NCBI Taxonomy" id="408172"/>
    <lineage>
        <taxon>unclassified sequences</taxon>
        <taxon>metagenomes</taxon>
        <taxon>ecological metagenomes</taxon>
    </lineage>
</organism>
<dbReference type="Gene3D" id="3.40.50.1240">
    <property type="entry name" value="Phosphoglycerate mutase-like"/>
    <property type="match status" value="1"/>
</dbReference>
<reference evidence="1" key="1">
    <citation type="submission" date="2018-05" db="EMBL/GenBank/DDBJ databases">
        <authorList>
            <person name="Lanie J.A."/>
            <person name="Ng W.-L."/>
            <person name="Kazmierczak K.M."/>
            <person name="Andrzejewski T.M."/>
            <person name="Davidsen T.M."/>
            <person name="Wayne K.J."/>
            <person name="Tettelin H."/>
            <person name="Glass J.I."/>
            <person name="Rusch D."/>
            <person name="Podicherti R."/>
            <person name="Tsui H.-C.T."/>
            <person name="Winkler M.E."/>
        </authorList>
    </citation>
    <scope>NUCLEOTIDE SEQUENCE</scope>
</reference>
<gene>
    <name evidence="1" type="ORF">METZ01_LOCUS40280</name>
</gene>
<dbReference type="Pfam" id="PF00300">
    <property type="entry name" value="His_Phos_1"/>
    <property type="match status" value="1"/>
</dbReference>
<dbReference type="PANTHER" id="PTHR16469:SF27">
    <property type="entry name" value="UBIQUITIN-ASSOCIATED AND SH3 DOMAIN-CONTAINING BA-RELATED"/>
    <property type="match status" value="1"/>
</dbReference>
<dbReference type="EMBL" id="UINC01001724">
    <property type="protein sequence ID" value="SUZ87426.1"/>
    <property type="molecule type" value="Genomic_DNA"/>
</dbReference>